<evidence type="ECO:0000256" key="1">
    <source>
        <dbReference type="SAM" id="MobiDB-lite"/>
    </source>
</evidence>
<protein>
    <submittedName>
        <fullName evidence="2">Uncharacterized protein</fullName>
    </submittedName>
</protein>
<accession>A0A4Y2EEA3</accession>
<feature type="compositionally biased region" description="Basic and acidic residues" evidence="1">
    <location>
        <begin position="1"/>
        <end position="14"/>
    </location>
</feature>
<dbReference type="Proteomes" id="UP000499080">
    <property type="component" value="Unassembled WGS sequence"/>
</dbReference>
<feature type="region of interest" description="Disordered" evidence="1">
    <location>
        <begin position="1"/>
        <end position="38"/>
    </location>
</feature>
<gene>
    <name evidence="2" type="ORF">AVEN_85212_1</name>
</gene>
<proteinExistence type="predicted"/>
<keyword evidence="3" id="KW-1185">Reference proteome</keyword>
<name>A0A4Y2EEA3_ARAVE</name>
<dbReference type="EMBL" id="BGPR01000564">
    <property type="protein sequence ID" value="GBM26606.1"/>
    <property type="molecule type" value="Genomic_DNA"/>
</dbReference>
<dbReference type="AlphaFoldDB" id="A0A4Y2EEA3"/>
<sequence length="101" mass="11622">MERRCSHFTERDLTKNSGKRAHMTHSLTPLSGVKSSKSGSLGIRCLIELNLLEIICQSNKSILEFLLILVHFHPLAYKQSRRNRAGRRKKTNMMGHFRACK</sequence>
<feature type="region of interest" description="Disordered" evidence="1">
    <location>
        <begin position="81"/>
        <end position="101"/>
    </location>
</feature>
<evidence type="ECO:0000313" key="3">
    <source>
        <dbReference type="Proteomes" id="UP000499080"/>
    </source>
</evidence>
<comment type="caution">
    <text evidence="2">The sequence shown here is derived from an EMBL/GenBank/DDBJ whole genome shotgun (WGS) entry which is preliminary data.</text>
</comment>
<evidence type="ECO:0000313" key="2">
    <source>
        <dbReference type="EMBL" id="GBM26606.1"/>
    </source>
</evidence>
<feature type="compositionally biased region" description="Basic residues" evidence="1">
    <location>
        <begin position="81"/>
        <end position="91"/>
    </location>
</feature>
<organism evidence="2 3">
    <name type="scientific">Araneus ventricosus</name>
    <name type="common">Orbweaver spider</name>
    <name type="synonym">Epeira ventricosa</name>
    <dbReference type="NCBI Taxonomy" id="182803"/>
    <lineage>
        <taxon>Eukaryota</taxon>
        <taxon>Metazoa</taxon>
        <taxon>Ecdysozoa</taxon>
        <taxon>Arthropoda</taxon>
        <taxon>Chelicerata</taxon>
        <taxon>Arachnida</taxon>
        <taxon>Araneae</taxon>
        <taxon>Araneomorphae</taxon>
        <taxon>Entelegynae</taxon>
        <taxon>Araneoidea</taxon>
        <taxon>Araneidae</taxon>
        <taxon>Araneus</taxon>
    </lineage>
</organism>
<reference evidence="2 3" key="1">
    <citation type="journal article" date="2019" name="Sci. Rep.">
        <title>Orb-weaving spider Araneus ventricosus genome elucidates the spidroin gene catalogue.</title>
        <authorList>
            <person name="Kono N."/>
            <person name="Nakamura H."/>
            <person name="Ohtoshi R."/>
            <person name="Moran D.A.P."/>
            <person name="Shinohara A."/>
            <person name="Yoshida Y."/>
            <person name="Fujiwara M."/>
            <person name="Mori M."/>
            <person name="Tomita M."/>
            <person name="Arakawa K."/>
        </authorList>
    </citation>
    <scope>NUCLEOTIDE SEQUENCE [LARGE SCALE GENOMIC DNA]</scope>
</reference>